<sequence>TYQLSFYPTHMKERIMTTTERLRLTVIEDLTDGLINGTTAATKLNLSVRQVKRLKSKFRDKGHDGLIHGSRGRQGNRKININLENNIVKIINEKYSDFGPLLACEKLEELHGIILSDETIRAIMIRHNIWKLKKRKRSEYFSWRERRSSYGQLQQFDGSYHDWFEGRNPLLPEACLLASIDDATGKITYAKFGTNESTTAVFRFWWEYAELNGIPSEIYLDKFSTYKINHPAAVDNAELMTQFKRAMKSLGVNVIPANSAQAKGRVERLNETLQDRLVKEMRLAGVSTIETANIFLKETFIPFFNSRFAVVPRSGNNCHRALDIGTRSKLGGIFSKHYIRGINNDFTVQYNTKWYQLKEIQPTTIFRTEKVMIEERLDDTIKIKYKNHYLNFFLLPDKPLKIKSSPIVLTEHRSNWIPPANHPWRQFSYSQRDLVGQIKSVSNYISNQKVNNYRV</sequence>
<proteinExistence type="predicted"/>
<dbReference type="Pfam" id="PF13518">
    <property type="entry name" value="HTH_28"/>
    <property type="match status" value="1"/>
</dbReference>
<feature type="non-terminal residue" evidence="2">
    <location>
        <position position="1"/>
    </location>
</feature>
<gene>
    <name evidence="2" type="ORF">COS38_03170</name>
</gene>
<dbReference type="GO" id="GO:0003676">
    <property type="term" value="F:nucleic acid binding"/>
    <property type="evidence" value="ECO:0007669"/>
    <property type="project" value="InterPro"/>
</dbReference>
<dbReference type="InterPro" id="IPR001584">
    <property type="entry name" value="Integrase_cat-core"/>
</dbReference>
<dbReference type="InterPro" id="IPR009057">
    <property type="entry name" value="Homeodomain-like_sf"/>
</dbReference>
<dbReference type="InterPro" id="IPR036397">
    <property type="entry name" value="RNaseH_sf"/>
</dbReference>
<dbReference type="PANTHER" id="PTHR35004">
    <property type="entry name" value="TRANSPOSASE RV3428C-RELATED"/>
    <property type="match status" value="1"/>
</dbReference>
<comment type="caution">
    <text evidence="2">The sequence shown here is derived from an EMBL/GenBank/DDBJ whole genome shotgun (WGS) entry which is preliminary data.</text>
</comment>
<organism evidence="2 3">
    <name type="scientific">Candidatus Berkelbacteria bacterium CG03_land_8_20_14_0_80_40_36</name>
    <dbReference type="NCBI Taxonomy" id="1974509"/>
    <lineage>
        <taxon>Bacteria</taxon>
        <taxon>Candidatus Berkelbacteria</taxon>
    </lineage>
</organism>
<dbReference type="SUPFAM" id="SSF53098">
    <property type="entry name" value="Ribonuclease H-like"/>
    <property type="match status" value="1"/>
</dbReference>
<feature type="domain" description="Integrase catalytic" evidence="1">
    <location>
        <begin position="144"/>
        <end position="326"/>
    </location>
</feature>
<protein>
    <recommendedName>
        <fullName evidence="1">Integrase catalytic domain-containing protein</fullName>
    </recommendedName>
</protein>
<reference evidence="3" key="1">
    <citation type="submission" date="2017-09" db="EMBL/GenBank/DDBJ databases">
        <title>Depth-based differentiation of microbial function through sediment-hosted aquifers and enrichment of novel symbionts in the deep terrestrial subsurface.</title>
        <authorList>
            <person name="Probst A.J."/>
            <person name="Ladd B."/>
            <person name="Jarett J.K."/>
            <person name="Geller-Mcgrath D.E."/>
            <person name="Sieber C.M.K."/>
            <person name="Emerson J.B."/>
            <person name="Anantharaman K."/>
            <person name="Thomas B.C."/>
            <person name="Malmstrom R."/>
            <person name="Stieglmeier M."/>
            <person name="Klingl A."/>
            <person name="Woyke T."/>
            <person name="Ryan C.M."/>
            <person name="Banfield J.F."/>
        </authorList>
    </citation>
    <scope>NUCLEOTIDE SEQUENCE [LARGE SCALE GENOMIC DNA]</scope>
</reference>
<evidence type="ECO:0000313" key="2">
    <source>
        <dbReference type="EMBL" id="PIV25143.1"/>
    </source>
</evidence>
<name>A0A2M7CHN4_9BACT</name>
<dbReference type="InterPro" id="IPR012337">
    <property type="entry name" value="RNaseH-like_sf"/>
</dbReference>
<accession>A0A2M7CHN4</accession>
<evidence type="ECO:0000259" key="1">
    <source>
        <dbReference type="PROSITE" id="PS50994"/>
    </source>
</evidence>
<dbReference type="PROSITE" id="PS50994">
    <property type="entry name" value="INTEGRASE"/>
    <property type="match status" value="1"/>
</dbReference>
<dbReference type="InterPro" id="IPR055247">
    <property type="entry name" value="InsJ-like_HTH"/>
</dbReference>
<dbReference type="Gene3D" id="3.30.420.10">
    <property type="entry name" value="Ribonuclease H-like superfamily/Ribonuclease H"/>
    <property type="match status" value="1"/>
</dbReference>
<dbReference type="Proteomes" id="UP000229966">
    <property type="component" value="Unassembled WGS sequence"/>
</dbReference>
<dbReference type="PANTHER" id="PTHR35004:SF7">
    <property type="entry name" value="INTEGRASE PROTEIN"/>
    <property type="match status" value="1"/>
</dbReference>
<dbReference type="GO" id="GO:0015074">
    <property type="term" value="P:DNA integration"/>
    <property type="evidence" value="ECO:0007669"/>
    <property type="project" value="InterPro"/>
</dbReference>
<dbReference type="InterPro" id="IPR047797">
    <property type="entry name" value="ISNCY_transpos"/>
</dbReference>
<dbReference type="SUPFAM" id="SSF46689">
    <property type="entry name" value="Homeodomain-like"/>
    <property type="match status" value="1"/>
</dbReference>
<evidence type="ECO:0000313" key="3">
    <source>
        <dbReference type="Proteomes" id="UP000229966"/>
    </source>
</evidence>
<dbReference type="AlphaFoldDB" id="A0A2M7CHN4"/>
<dbReference type="NCBIfam" id="NF033594">
    <property type="entry name" value="transpos_ISNCY_2"/>
    <property type="match status" value="1"/>
</dbReference>
<dbReference type="EMBL" id="PEUM01000093">
    <property type="protein sequence ID" value="PIV25143.1"/>
    <property type="molecule type" value="Genomic_DNA"/>
</dbReference>